<protein>
    <recommendedName>
        <fullName evidence="4">Protein transport protein USE1</fullName>
    </recommendedName>
</protein>
<dbReference type="EMBL" id="UFAJ01000513">
    <property type="protein sequence ID" value="SSD60955.1"/>
    <property type="molecule type" value="Genomic_DNA"/>
</dbReference>
<name>A0A376B8F7_9ASCO</name>
<evidence type="ECO:0000313" key="2">
    <source>
        <dbReference type="EMBL" id="SSD60955.1"/>
    </source>
</evidence>
<reference evidence="3" key="1">
    <citation type="submission" date="2018-06" db="EMBL/GenBank/DDBJ databases">
        <authorList>
            <person name="Guldener U."/>
        </authorList>
    </citation>
    <scope>NUCLEOTIDE SEQUENCE [LARGE SCALE GENOMIC DNA]</scope>
    <source>
        <strain evidence="3">UTAD17</strain>
    </source>
</reference>
<dbReference type="OrthoDB" id="4008582at2759"/>
<gene>
    <name evidence="2" type="ORF">SCODWIG_02716</name>
</gene>
<proteinExistence type="predicted"/>
<evidence type="ECO:0000256" key="1">
    <source>
        <dbReference type="SAM" id="Phobius"/>
    </source>
</evidence>
<dbReference type="Proteomes" id="UP000262825">
    <property type="component" value="Unassembled WGS sequence"/>
</dbReference>
<keyword evidence="1" id="KW-0812">Transmembrane</keyword>
<keyword evidence="3" id="KW-1185">Reference proteome</keyword>
<organism evidence="2 3">
    <name type="scientific">Saccharomycodes ludwigii</name>
    <dbReference type="NCBI Taxonomy" id="36035"/>
    <lineage>
        <taxon>Eukaryota</taxon>
        <taxon>Fungi</taxon>
        <taxon>Dikarya</taxon>
        <taxon>Ascomycota</taxon>
        <taxon>Saccharomycotina</taxon>
        <taxon>Saccharomycetes</taxon>
        <taxon>Saccharomycodales</taxon>
        <taxon>Saccharomycodaceae</taxon>
        <taxon>Saccharomycodes</taxon>
    </lineage>
</organism>
<feature type="transmembrane region" description="Helical" evidence="1">
    <location>
        <begin position="214"/>
        <end position="235"/>
    </location>
</feature>
<dbReference type="VEuPathDB" id="FungiDB:SCODWIG_02716"/>
<evidence type="ECO:0000313" key="3">
    <source>
        <dbReference type="Proteomes" id="UP000262825"/>
    </source>
</evidence>
<keyword evidence="1" id="KW-1133">Transmembrane helix</keyword>
<evidence type="ECO:0008006" key="4">
    <source>
        <dbReference type="Google" id="ProtNLM"/>
    </source>
</evidence>
<dbReference type="AlphaFoldDB" id="A0A376B8F7"/>
<accession>A0A376B8F7</accession>
<sequence length="241" mass="27545">MDSSVETQLIAQFKNLQNNSEEIISSDNDDNFIKYLLGTKIKSNITVLREQAVVSQNLSQYQLQYSALNFDLSLYLNKISSNLETKADIQETAVRNKEETETVETIISKEDQESFKKEDLKSLRKRLFHRNTEFEDNNNNNNDIVEETNQQQLIDELGKLTSTLKQNAQEFNKQLTETDSDVLKKTEQGLSSTSAQVRSLGTKLGQFSKSKLGIMFYLTCLISMFVGLLLTYAIIKIFPEL</sequence>
<keyword evidence="1" id="KW-0472">Membrane</keyword>